<feature type="region of interest" description="Disordered" evidence="1">
    <location>
        <begin position="13"/>
        <end position="58"/>
    </location>
</feature>
<comment type="caution">
    <text evidence="2">The sequence shown here is derived from an EMBL/GenBank/DDBJ whole genome shotgun (WGS) entry which is preliminary data.</text>
</comment>
<dbReference type="EMBL" id="ADBV01019038">
    <property type="protein sequence ID" value="EJW71276.1"/>
    <property type="molecule type" value="Genomic_DNA"/>
</dbReference>
<dbReference type="AlphaFoldDB" id="J9DP32"/>
<evidence type="ECO:0000313" key="2">
    <source>
        <dbReference type="EMBL" id="EJW71276.1"/>
    </source>
</evidence>
<feature type="compositionally biased region" description="Low complexity" evidence="1">
    <location>
        <begin position="43"/>
        <end position="55"/>
    </location>
</feature>
<proteinExistence type="predicted"/>
<sequence length="89" mass="9677">MVATATAAAAAYGYRQQHYTTTSGGTTAANIRQPQVHTKRSSSHSGTSGTNSSSNAIRLQQRRMLERENIDQLLQKCRTNYRGTACGTQ</sequence>
<feature type="compositionally biased region" description="Polar residues" evidence="1">
    <location>
        <begin position="17"/>
        <end position="36"/>
    </location>
</feature>
<accession>J9DP32</accession>
<evidence type="ECO:0000313" key="3">
    <source>
        <dbReference type="Proteomes" id="UP000004810"/>
    </source>
</evidence>
<organism evidence="2 3">
    <name type="scientific">Wuchereria bancrofti</name>
    <dbReference type="NCBI Taxonomy" id="6293"/>
    <lineage>
        <taxon>Eukaryota</taxon>
        <taxon>Metazoa</taxon>
        <taxon>Ecdysozoa</taxon>
        <taxon>Nematoda</taxon>
        <taxon>Chromadorea</taxon>
        <taxon>Rhabditida</taxon>
        <taxon>Spirurina</taxon>
        <taxon>Spiruromorpha</taxon>
        <taxon>Filarioidea</taxon>
        <taxon>Onchocercidae</taxon>
        <taxon>Wuchereria</taxon>
    </lineage>
</organism>
<gene>
    <name evidence="2" type="ORF">WUBG_17819</name>
</gene>
<feature type="non-terminal residue" evidence="2">
    <location>
        <position position="89"/>
    </location>
</feature>
<name>J9DP32_WUCBA</name>
<dbReference type="Proteomes" id="UP000004810">
    <property type="component" value="Unassembled WGS sequence"/>
</dbReference>
<evidence type="ECO:0000256" key="1">
    <source>
        <dbReference type="SAM" id="MobiDB-lite"/>
    </source>
</evidence>
<protein>
    <submittedName>
        <fullName evidence="2">Uncharacterized protein</fullName>
    </submittedName>
</protein>
<reference evidence="3" key="1">
    <citation type="submission" date="2012-08" db="EMBL/GenBank/DDBJ databases">
        <title>The Genome Sequence of Wuchereria bancrofti.</title>
        <authorList>
            <person name="Nutman T.B."/>
            <person name="Fink D.L."/>
            <person name="Russ C."/>
            <person name="Young S."/>
            <person name="Zeng Q."/>
            <person name="Koehrsen M."/>
            <person name="Alvarado L."/>
            <person name="Berlin A."/>
            <person name="Chapman S.B."/>
            <person name="Chen Z."/>
            <person name="Freedman E."/>
            <person name="Gellesch M."/>
            <person name="Goldberg J."/>
            <person name="Griggs A."/>
            <person name="Gujja S."/>
            <person name="Heilman E.R."/>
            <person name="Heiman D."/>
            <person name="Hepburn T."/>
            <person name="Howarth C."/>
            <person name="Jen D."/>
            <person name="Larson L."/>
            <person name="Lewis B."/>
            <person name="Mehta T."/>
            <person name="Park D."/>
            <person name="Pearson M."/>
            <person name="Roberts A."/>
            <person name="Saif S."/>
            <person name="Shea T."/>
            <person name="Shenoy N."/>
            <person name="Sisk P."/>
            <person name="Stolte C."/>
            <person name="Sykes S."/>
            <person name="Walk T."/>
            <person name="White J."/>
            <person name="Yandava C."/>
            <person name="Haas B."/>
            <person name="Henn M.R."/>
            <person name="Nusbaum C."/>
            <person name="Birren B."/>
        </authorList>
    </citation>
    <scope>NUCLEOTIDE SEQUENCE [LARGE SCALE GENOMIC DNA]</scope>
    <source>
        <strain evidence="3">NA</strain>
    </source>
</reference>